<reference evidence="2 3" key="1">
    <citation type="submission" date="2020-07" db="EMBL/GenBank/DDBJ databases">
        <title>Genomic Encyclopedia of Type Strains, Phase IV (KMG-IV): sequencing the most valuable type-strain genomes for metagenomic binning, comparative biology and taxonomic classification.</title>
        <authorList>
            <person name="Goeker M."/>
        </authorList>
    </citation>
    <scope>NUCLEOTIDE SEQUENCE [LARGE SCALE GENOMIC DNA]</scope>
    <source>
        <strain evidence="2 3">DSM 45533</strain>
    </source>
</reference>
<gene>
    <name evidence="2" type="ORF">HNR30_006539</name>
</gene>
<feature type="domain" description="VOC" evidence="1">
    <location>
        <begin position="1"/>
        <end position="120"/>
    </location>
</feature>
<dbReference type="Pfam" id="PF13669">
    <property type="entry name" value="Glyoxalase_4"/>
    <property type="match status" value="1"/>
</dbReference>
<dbReference type="Gene3D" id="3.10.180.10">
    <property type="entry name" value="2,3-Dihydroxybiphenyl 1,2-Dioxygenase, domain 1"/>
    <property type="match status" value="1"/>
</dbReference>
<proteinExistence type="predicted"/>
<keyword evidence="2" id="KW-0456">Lyase</keyword>
<evidence type="ECO:0000313" key="2">
    <source>
        <dbReference type="EMBL" id="MBA2895167.1"/>
    </source>
</evidence>
<keyword evidence="2" id="KW-0223">Dioxygenase</keyword>
<dbReference type="Proteomes" id="UP000530928">
    <property type="component" value="Unassembled WGS sequence"/>
</dbReference>
<dbReference type="SUPFAM" id="SSF54593">
    <property type="entry name" value="Glyoxalase/Bleomycin resistance protein/Dihydroxybiphenyl dioxygenase"/>
    <property type="match status" value="1"/>
</dbReference>
<dbReference type="GO" id="GO:0051213">
    <property type="term" value="F:dioxygenase activity"/>
    <property type="evidence" value="ECO:0007669"/>
    <property type="project" value="UniProtKB-KW"/>
</dbReference>
<dbReference type="EMBL" id="JACDUR010000006">
    <property type="protein sequence ID" value="MBA2895167.1"/>
    <property type="molecule type" value="Genomic_DNA"/>
</dbReference>
<keyword evidence="3" id="KW-1185">Reference proteome</keyword>
<accession>A0A7W0CPY7</accession>
<dbReference type="InterPro" id="IPR029068">
    <property type="entry name" value="Glyas_Bleomycin-R_OHBP_Dase"/>
</dbReference>
<keyword evidence="2" id="KW-0560">Oxidoreductase</keyword>
<dbReference type="RefSeq" id="WP_181613851.1">
    <property type="nucleotide sequence ID" value="NZ_BAABAM010000004.1"/>
</dbReference>
<comment type="caution">
    <text evidence="2">The sequence shown here is derived from an EMBL/GenBank/DDBJ whole genome shotgun (WGS) entry which is preliminary data.</text>
</comment>
<dbReference type="AlphaFoldDB" id="A0A7W0CPY7"/>
<dbReference type="GO" id="GO:0016829">
    <property type="term" value="F:lyase activity"/>
    <property type="evidence" value="ECO:0007669"/>
    <property type="project" value="UniProtKB-KW"/>
</dbReference>
<name>A0A7W0CPY7_9ACTN</name>
<dbReference type="InterPro" id="IPR037523">
    <property type="entry name" value="VOC_core"/>
</dbReference>
<organism evidence="2 3">
    <name type="scientific">Nonomuraea soli</name>
    <dbReference type="NCBI Taxonomy" id="1032476"/>
    <lineage>
        <taxon>Bacteria</taxon>
        <taxon>Bacillati</taxon>
        <taxon>Actinomycetota</taxon>
        <taxon>Actinomycetes</taxon>
        <taxon>Streptosporangiales</taxon>
        <taxon>Streptosporangiaceae</taxon>
        <taxon>Nonomuraea</taxon>
    </lineage>
</organism>
<protein>
    <submittedName>
        <fullName evidence="2">Catechol 2,3-dioxygenase-like lactoylglutathione lyase family enzyme</fullName>
    </submittedName>
</protein>
<evidence type="ECO:0000259" key="1">
    <source>
        <dbReference type="PROSITE" id="PS51819"/>
    </source>
</evidence>
<evidence type="ECO:0000313" key="3">
    <source>
        <dbReference type="Proteomes" id="UP000530928"/>
    </source>
</evidence>
<dbReference type="PROSITE" id="PS51819">
    <property type="entry name" value="VOC"/>
    <property type="match status" value="1"/>
</dbReference>
<sequence>MLHHVEIWVPSLDASWEWLLTRLGYTEYQRFEGGVSYLHGDTYLVFETSPAMTREPYDRMRPGLNHLAFHCDDAEVLAEEALGHGWRLMFADRHPYAGGPDYHAAYLENDAGFEVELVSRRRDRVVNS</sequence>